<dbReference type="GO" id="GO:0008170">
    <property type="term" value="F:N-methyltransferase activity"/>
    <property type="evidence" value="ECO:0007669"/>
    <property type="project" value="UniProtKB-ARBA"/>
</dbReference>
<reference evidence="4 5" key="1">
    <citation type="submission" date="2018-10" db="EMBL/GenBank/DDBJ databases">
        <title>Xanthobacter tagetidis genome sequencing and assembly.</title>
        <authorList>
            <person name="Maclea K.S."/>
            <person name="Goen A.E."/>
            <person name="Fatima S.A."/>
        </authorList>
    </citation>
    <scope>NUCLEOTIDE SEQUENCE [LARGE SCALE GENOMIC DNA]</scope>
    <source>
        <strain evidence="4 5">ATCC 700314</strain>
    </source>
</reference>
<proteinExistence type="predicted"/>
<evidence type="ECO:0000256" key="2">
    <source>
        <dbReference type="ARBA" id="ARBA00022691"/>
    </source>
</evidence>
<dbReference type="Gene3D" id="3.40.50.150">
    <property type="entry name" value="Vaccinia Virus protein VP39"/>
    <property type="match status" value="1"/>
</dbReference>
<dbReference type="AlphaFoldDB" id="A0A3L7AMV6"/>
<sequence>MQADAAMAKPSPGATTCDSVLGGRLTLTQPKAGHRVGHDAVLLAAAAPAGARGMVDLGAGVGAAGLSFLARCPQALGVLVEIDPALAELARANAQANGMAGRCRAVAADVLALGRRAGPAEVAAGAADLVLMNPPYNARAAHNVSPQSGRALAHDAGEGLLEDWIKSAHRCLAPGGTLCLIHRPQALEEILAALSGRFGAAELIPLFPAPGAPAGRLIVRALKGRRTPPALLPGLVLAGADGAPSPAAEAILRAAQPLA</sequence>
<accession>A0A3L7AMV6</accession>
<dbReference type="PANTHER" id="PTHR47739">
    <property type="entry name" value="TRNA1(VAL) (ADENINE(37)-N6)-METHYLTRANSFERASE"/>
    <property type="match status" value="1"/>
</dbReference>
<keyword evidence="5" id="KW-1185">Reference proteome</keyword>
<dbReference type="GO" id="GO:0032259">
    <property type="term" value="P:methylation"/>
    <property type="evidence" value="ECO:0007669"/>
    <property type="project" value="UniProtKB-KW"/>
</dbReference>
<name>A0A3L7AMV6_9HYPH</name>
<organism evidence="4 5">
    <name type="scientific">Xanthobacter tagetidis</name>
    <dbReference type="NCBI Taxonomy" id="60216"/>
    <lineage>
        <taxon>Bacteria</taxon>
        <taxon>Pseudomonadati</taxon>
        <taxon>Pseudomonadota</taxon>
        <taxon>Alphaproteobacteria</taxon>
        <taxon>Hyphomicrobiales</taxon>
        <taxon>Xanthobacteraceae</taxon>
        <taxon>Xanthobacter</taxon>
    </lineage>
</organism>
<evidence type="ECO:0000259" key="3">
    <source>
        <dbReference type="Pfam" id="PF05175"/>
    </source>
</evidence>
<dbReference type="PROSITE" id="PS00092">
    <property type="entry name" value="N6_MTASE"/>
    <property type="match status" value="1"/>
</dbReference>
<keyword evidence="4" id="KW-0808">Transferase</keyword>
<dbReference type="InterPro" id="IPR050210">
    <property type="entry name" value="tRNA_Adenine-N(6)_MTase"/>
</dbReference>
<keyword evidence="2" id="KW-0949">S-adenosyl-L-methionine</keyword>
<evidence type="ECO:0000256" key="1">
    <source>
        <dbReference type="ARBA" id="ARBA00022603"/>
    </source>
</evidence>
<dbReference type="SUPFAM" id="SSF53335">
    <property type="entry name" value="S-adenosyl-L-methionine-dependent methyltransferases"/>
    <property type="match status" value="1"/>
</dbReference>
<evidence type="ECO:0000313" key="4">
    <source>
        <dbReference type="EMBL" id="RLP81843.1"/>
    </source>
</evidence>
<dbReference type="Proteomes" id="UP000269692">
    <property type="component" value="Unassembled WGS sequence"/>
</dbReference>
<keyword evidence="1 4" id="KW-0489">Methyltransferase</keyword>
<dbReference type="GO" id="GO:0008757">
    <property type="term" value="F:S-adenosylmethionine-dependent methyltransferase activity"/>
    <property type="evidence" value="ECO:0007669"/>
    <property type="project" value="UniProtKB-ARBA"/>
</dbReference>
<dbReference type="PANTHER" id="PTHR47739:SF1">
    <property type="entry name" value="TRNA1(VAL) (ADENINE(37)-N6)-METHYLTRANSFERASE"/>
    <property type="match status" value="1"/>
</dbReference>
<dbReference type="GO" id="GO:0003676">
    <property type="term" value="F:nucleic acid binding"/>
    <property type="evidence" value="ECO:0007669"/>
    <property type="project" value="InterPro"/>
</dbReference>
<dbReference type="OrthoDB" id="5489421at2"/>
<dbReference type="InterPro" id="IPR002052">
    <property type="entry name" value="DNA_methylase_N6_adenine_CS"/>
</dbReference>
<comment type="caution">
    <text evidence="4">The sequence shown here is derived from an EMBL/GenBank/DDBJ whole genome shotgun (WGS) entry which is preliminary data.</text>
</comment>
<dbReference type="CDD" id="cd02440">
    <property type="entry name" value="AdoMet_MTases"/>
    <property type="match status" value="1"/>
</dbReference>
<dbReference type="InterPro" id="IPR029063">
    <property type="entry name" value="SAM-dependent_MTases_sf"/>
</dbReference>
<dbReference type="Pfam" id="PF05175">
    <property type="entry name" value="MTS"/>
    <property type="match status" value="1"/>
</dbReference>
<gene>
    <name evidence="4" type="ORF">D9R14_02305</name>
</gene>
<protein>
    <submittedName>
        <fullName evidence="4">Methyltransferase</fullName>
    </submittedName>
</protein>
<dbReference type="EMBL" id="RCTF01000001">
    <property type="protein sequence ID" value="RLP81843.1"/>
    <property type="molecule type" value="Genomic_DNA"/>
</dbReference>
<feature type="domain" description="Methyltransferase small" evidence="3">
    <location>
        <begin position="42"/>
        <end position="200"/>
    </location>
</feature>
<dbReference type="InterPro" id="IPR007848">
    <property type="entry name" value="Small_mtfrase_dom"/>
</dbReference>
<evidence type="ECO:0000313" key="5">
    <source>
        <dbReference type="Proteomes" id="UP000269692"/>
    </source>
</evidence>